<dbReference type="InterPro" id="IPR000812">
    <property type="entry name" value="TFIIB"/>
</dbReference>
<feature type="region of interest" description="Disordered" evidence="11">
    <location>
        <begin position="290"/>
        <end position="317"/>
    </location>
</feature>
<dbReference type="InterPro" id="IPR013150">
    <property type="entry name" value="TFIIB_cyclin"/>
</dbReference>
<dbReference type="GO" id="GO:0017025">
    <property type="term" value="F:TBP-class protein binding"/>
    <property type="evidence" value="ECO:0007669"/>
    <property type="project" value="InterPro"/>
</dbReference>
<evidence type="ECO:0000256" key="9">
    <source>
        <dbReference type="ARBA" id="ARBA00023242"/>
    </source>
</evidence>
<dbReference type="EMBL" id="JOKQ01000001">
    <property type="protein sequence ID" value="KHN70549.1"/>
    <property type="molecule type" value="Genomic_DNA"/>
</dbReference>
<dbReference type="InParanoid" id="A0A0B2UMM2"/>
<gene>
    <name evidence="13" type="ORF">M896_012050</name>
</gene>
<evidence type="ECO:0000256" key="5">
    <source>
        <dbReference type="ARBA" id="ARBA00022833"/>
    </source>
</evidence>
<dbReference type="GO" id="GO:0008270">
    <property type="term" value="F:zinc ion binding"/>
    <property type="evidence" value="ECO:0007669"/>
    <property type="project" value="UniProtKB-KW"/>
</dbReference>
<accession>A0A0B2UMM2</accession>
<dbReference type="Gene3D" id="1.10.472.10">
    <property type="entry name" value="Cyclin-like"/>
    <property type="match status" value="2"/>
</dbReference>
<evidence type="ECO:0000256" key="8">
    <source>
        <dbReference type="ARBA" id="ARBA00023163"/>
    </source>
</evidence>
<dbReference type="Pfam" id="PF07741">
    <property type="entry name" value="BRF1"/>
    <property type="match status" value="1"/>
</dbReference>
<dbReference type="Proteomes" id="UP000031056">
    <property type="component" value="Unassembled WGS sequence"/>
</dbReference>
<keyword evidence="3" id="KW-0479">Metal-binding</keyword>
<organism evidence="13 14">
    <name type="scientific">Ordospora colligata OC4</name>
    <dbReference type="NCBI Taxonomy" id="1354746"/>
    <lineage>
        <taxon>Eukaryota</taxon>
        <taxon>Fungi</taxon>
        <taxon>Fungi incertae sedis</taxon>
        <taxon>Microsporidia</taxon>
        <taxon>Ordosporidae</taxon>
        <taxon>Ordospora</taxon>
    </lineage>
</organism>
<dbReference type="AlphaFoldDB" id="A0A0B2UMM2"/>
<keyword evidence="4" id="KW-0863">Zinc-finger</keyword>
<feature type="domain" description="Cyclin-like" evidence="12">
    <location>
        <begin position="169"/>
        <end position="251"/>
    </location>
</feature>
<dbReference type="FunCoup" id="A0A0B2UMM2">
    <property type="interactions" value="51"/>
</dbReference>
<dbReference type="GO" id="GO:0001006">
    <property type="term" value="F:RNA polymerase III type 3 promoter sequence-specific DNA binding"/>
    <property type="evidence" value="ECO:0007669"/>
    <property type="project" value="EnsemblFungi"/>
</dbReference>
<evidence type="ECO:0000256" key="11">
    <source>
        <dbReference type="SAM" id="MobiDB-lite"/>
    </source>
</evidence>
<dbReference type="InterPro" id="IPR036915">
    <property type="entry name" value="Cyclin-like_sf"/>
</dbReference>
<comment type="caution">
    <text evidence="13">The sequence shown here is derived from an EMBL/GenBank/DDBJ whole genome shotgun (WGS) entry which is preliminary data.</text>
</comment>
<comment type="similarity">
    <text evidence="2">Belongs to the TFIIB family.</text>
</comment>
<feature type="compositionally biased region" description="Polar residues" evidence="11">
    <location>
        <begin position="292"/>
        <end position="310"/>
    </location>
</feature>
<evidence type="ECO:0000256" key="4">
    <source>
        <dbReference type="ARBA" id="ARBA00022771"/>
    </source>
</evidence>
<evidence type="ECO:0000256" key="3">
    <source>
        <dbReference type="ARBA" id="ARBA00022723"/>
    </source>
</evidence>
<dbReference type="PANTHER" id="PTHR11618">
    <property type="entry name" value="TRANSCRIPTION INITIATION FACTOR IIB-RELATED"/>
    <property type="match status" value="1"/>
</dbReference>
<sequence length="397" mass="45218">MGTCQNCSSEEFTTDTMHGAVYCMVCGMVQEESGIVAALNFNTEGCKATLNGQMVDIESRNVGTGFVDPSYYIKNTISGICASLGLGGDHIECSFRWYKLLLQHNLSKGKSILYTLSACIYIVCRQEGTPHMLMDFSNALRIDVFKIGKSFLRITSMLNIDIPLIDPSLYMPRFVSRLRFESKDVLSLSLRLISRMKRDWIVVGRRPNNLCGAALLVASRIVGEERSIYEIARTVHVSVSTINRRLKEIGDTESANLSIEEFNATWLEKEEDPPAVKMMRVIMEKVKEQELESGSSESIPYSTPQSSIDSEGSYDEDEIDRNILSPEESRKREIVWEEMYGEFMSEREKRMKSGVKKHRKKRRIEEYDSIVDAFRSLEKRMSGKLNYQAIESIFDNL</sequence>
<dbReference type="CDD" id="cd20554">
    <property type="entry name" value="CYCLIN_TFIIIB90_rpt2"/>
    <property type="match status" value="1"/>
</dbReference>
<dbReference type="STRING" id="1354746.A0A0B2UMM2"/>
<keyword evidence="8" id="KW-0804">Transcription</keyword>
<evidence type="ECO:0000256" key="7">
    <source>
        <dbReference type="ARBA" id="ARBA00023159"/>
    </source>
</evidence>
<dbReference type="Gene3D" id="2.20.25.10">
    <property type="match status" value="1"/>
</dbReference>
<dbReference type="HOGENOM" id="CLU_010293_3_0_1"/>
<dbReference type="PANTHER" id="PTHR11618:SF4">
    <property type="entry name" value="TRANSCRIPTION FACTOR IIIB 90 KDA SUBUNIT"/>
    <property type="match status" value="1"/>
</dbReference>
<name>A0A0B2UMM2_9MICR</name>
<feature type="domain" description="Cyclin-like" evidence="12">
    <location>
        <begin position="75"/>
        <end position="156"/>
    </location>
</feature>
<dbReference type="GO" id="GO:0097550">
    <property type="term" value="C:transcription preinitiation complex"/>
    <property type="evidence" value="ECO:0007669"/>
    <property type="project" value="TreeGrafter"/>
</dbReference>
<keyword evidence="13" id="KW-0396">Initiation factor</keyword>
<evidence type="ECO:0000313" key="14">
    <source>
        <dbReference type="Proteomes" id="UP000031056"/>
    </source>
</evidence>
<dbReference type="SMART" id="SM00385">
    <property type="entry name" value="CYCLIN"/>
    <property type="match status" value="2"/>
</dbReference>
<dbReference type="InterPro" id="IPR011665">
    <property type="entry name" value="BRF1_TBP-bd_dom"/>
</dbReference>
<keyword evidence="9" id="KW-0539">Nucleus</keyword>
<dbReference type="GeneID" id="26261048"/>
<dbReference type="GO" id="GO:0003743">
    <property type="term" value="F:translation initiation factor activity"/>
    <property type="evidence" value="ECO:0007669"/>
    <property type="project" value="UniProtKB-KW"/>
</dbReference>
<dbReference type="GO" id="GO:0000995">
    <property type="term" value="F:RNA polymerase III general transcription initiation factor activity"/>
    <property type="evidence" value="ECO:0007669"/>
    <property type="project" value="EnsemblFungi"/>
</dbReference>
<evidence type="ECO:0000256" key="6">
    <source>
        <dbReference type="ARBA" id="ARBA00023015"/>
    </source>
</evidence>
<dbReference type="GO" id="GO:0005634">
    <property type="term" value="C:nucleus"/>
    <property type="evidence" value="ECO:0007669"/>
    <property type="project" value="UniProtKB-SubCell"/>
</dbReference>
<dbReference type="InterPro" id="IPR013763">
    <property type="entry name" value="Cyclin-like_dom"/>
</dbReference>
<keyword evidence="14" id="KW-1185">Reference proteome</keyword>
<dbReference type="OrthoDB" id="511529at2759"/>
<dbReference type="Gene3D" id="1.20.5.650">
    <property type="entry name" value="Single helix bin"/>
    <property type="match status" value="1"/>
</dbReference>
<keyword evidence="5" id="KW-0862">Zinc</keyword>
<dbReference type="RefSeq" id="XP_014564591.1">
    <property type="nucleotide sequence ID" value="XM_014709105.1"/>
</dbReference>
<dbReference type="CDD" id="cd20553">
    <property type="entry name" value="CYCLIN_TFIIIB90_rpt1"/>
    <property type="match status" value="1"/>
</dbReference>
<evidence type="ECO:0000256" key="10">
    <source>
        <dbReference type="ARBA" id="ARBA00031009"/>
    </source>
</evidence>
<evidence type="ECO:0000259" key="12">
    <source>
        <dbReference type="SMART" id="SM00385"/>
    </source>
</evidence>
<proteinExistence type="inferred from homology"/>
<dbReference type="GO" id="GO:0070897">
    <property type="term" value="P:transcription preinitiation complex assembly"/>
    <property type="evidence" value="ECO:0007669"/>
    <property type="project" value="InterPro"/>
</dbReference>
<dbReference type="GO" id="GO:0006384">
    <property type="term" value="P:transcription initiation at RNA polymerase III promoter"/>
    <property type="evidence" value="ECO:0007669"/>
    <property type="project" value="EnsemblFungi"/>
</dbReference>
<keyword evidence="13" id="KW-0648">Protein biosynthesis</keyword>
<evidence type="ECO:0000313" key="13">
    <source>
        <dbReference type="EMBL" id="KHN70549.1"/>
    </source>
</evidence>
<dbReference type="GO" id="GO:0000126">
    <property type="term" value="C:transcription factor TFIIIB complex"/>
    <property type="evidence" value="ECO:0007669"/>
    <property type="project" value="EnsemblFungi"/>
</dbReference>
<evidence type="ECO:0000256" key="1">
    <source>
        <dbReference type="ARBA" id="ARBA00004123"/>
    </source>
</evidence>
<dbReference type="VEuPathDB" id="MicrosporidiaDB:M896_012050"/>
<keyword evidence="7" id="KW-0010">Activator</keyword>
<reference evidence="13 14" key="1">
    <citation type="journal article" date="2014" name="MBio">
        <title>The Ordospora colligata genome; evolution of extreme reduction in microsporidia and host-to-parasite horizontal gene transfer.</title>
        <authorList>
            <person name="Pombert J.-F."/>
            <person name="Haag K.L."/>
            <person name="Beidas S."/>
            <person name="Ebert D."/>
            <person name="Keeling P.J."/>
        </authorList>
    </citation>
    <scope>NUCLEOTIDE SEQUENCE [LARGE SCALE GENOMIC DNA]</scope>
    <source>
        <strain evidence="13 14">OC4</strain>
    </source>
</reference>
<protein>
    <recommendedName>
        <fullName evidence="10">B-related factor 1</fullName>
    </recommendedName>
</protein>
<keyword evidence="6" id="KW-0805">Transcription regulation</keyword>
<dbReference type="SUPFAM" id="SSF57783">
    <property type="entry name" value="Zinc beta-ribbon"/>
    <property type="match status" value="1"/>
</dbReference>
<dbReference type="Pfam" id="PF00382">
    <property type="entry name" value="TFIIB"/>
    <property type="match status" value="2"/>
</dbReference>
<dbReference type="InterPro" id="IPR013137">
    <property type="entry name" value="Znf_TFIIB"/>
</dbReference>
<dbReference type="SUPFAM" id="SSF47954">
    <property type="entry name" value="Cyclin-like"/>
    <property type="match status" value="2"/>
</dbReference>
<dbReference type="PRINTS" id="PR00685">
    <property type="entry name" value="TIFACTORIIB"/>
</dbReference>
<dbReference type="Pfam" id="PF08271">
    <property type="entry name" value="Zn_Ribbon_TF"/>
    <property type="match status" value="1"/>
</dbReference>
<comment type="subcellular location">
    <subcellularLocation>
        <location evidence="1">Nucleus</location>
    </subcellularLocation>
</comment>
<evidence type="ECO:0000256" key="2">
    <source>
        <dbReference type="ARBA" id="ARBA00010857"/>
    </source>
</evidence>